<keyword evidence="3" id="KW-1185">Reference proteome</keyword>
<feature type="compositionally biased region" description="Low complexity" evidence="1">
    <location>
        <begin position="301"/>
        <end position="312"/>
    </location>
</feature>
<evidence type="ECO:0008006" key="4">
    <source>
        <dbReference type="Google" id="ProtNLM"/>
    </source>
</evidence>
<dbReference type="OrthoDB" id="9985428at2759"/>
<dbReference type="Proteomes" id="UP000016801">
    <property type="component" value="Unassembled WGS sequence"/>
</dbReference>
<evidence type="ECO:0000313" key="3">
    <source>
        <dbReference type="Proteomes" id="UP000016801"/>
    </source>
</evidence>
<reference evidence="2 3" key="1">
    <citation type="journal article" date="2013" name="PLoS Genet.">
        <title>Plant-symbiotic fungi as chemical engineers: Multi-genome analysis of the Clavicipitaceae reveals dynamics of alkaloid loci.</title>
        <authorList>
            <person name="Schardl C.L."/>
            <person name="Young C.A."/>
            <person name="Hesse U."/>
            <person name="Amyotte S.G."/>
            <person name="Andreeva K."/>
            <person name="Calie P.J."/>
            <person name="Fleetwood D.J."/>
            <person name="Haws D.C."/>
            <person name="Moore N."/>
            <person name="Oeser B."/>
            <person name="Panaccione D.G."/>
            <person name="Schweri K.K."/>
            <person name="Voisey C.R."/>
            <person name="Farman M.L."/>
            <person name="Jaromczyk J.W."/>
            <person name="Roe B.A."/>
            <person name="O'Sullivan D.M."/>
            <person name="Scott B."/>
            <person name="Tudzynski P."/>
            <person name="An Z."/>
            <person name="Arnaoudova E.G."/>
            <person name="Bullock C.T."/>
            <person name="Charlton N.D."/>
            <person name="Chen L."/>
            <person name="Cox M."/>
            <person name="Dinkins R.D."/>
            <person name="Florea S."/>
            <person name="Glenn A.E."/>
            <person name="Gordon A."/>
            <person name="Gueldener U."/>
            <person name="Harris D.R."/>
            <person name="Hollin W."/>
            <person name="Jaromczyk J."/>
            <person name="Johnson R.D."/>
            <person name="Khan A.K."/>
            <person name="Leistner E."/>
            <person name="Leuchtmann A."/>
            <person name="Li C."/>
            <person name="Liu J."/>
            <person name="Liu J."/>
            <person name="Liu M."/>
            <person name="Mace W."/>
            <person name="Machado C."/>
            <person name="Nagabhyru P."/>
            <person name="Pan J."/>
            <person name="Schmid J."/>
            <person name="Sugawara K."/>
            <person name="Steiner U."/>
            <person name="Takach J.E."/>
            <person name="Tanaka E."/>
            <person name="Webb J.S."/>
            <person name="Wilson E.V."/>
            <person name="Wiseman J.L."/>
            <person name="Yoshida R."/>
            <person name="Zeng Z."/>
        </authorList>
    </citation>
    <scope>NUCLEOTIDE SEQUENCE [LARGE SCALE GENOMIC DNA]</scope>
    <source>
        <strain evidence="2 3">20.1</strain>
    </source>
</reference>
<sequence length="350" mass="39397">MDSEDTPHQVAAGTEGNFIHPIPPPARPDLPTPVLSIPITYDRGMTDFPITRHTQSQSRPEFRIVTGDPVKVALSNAAADSMKSVAIGGERIRVPFICAVSRKGPGSRHRDVRPTYEEDFYHRSNLFYTLIQPRLGMNALAMPHYPVSDTAAVFCDSIAVCYGPREDNYEKLDPTPNLPVVLVSPVLRPKVTGNDTAFSDVEDKVCMREKICSALRICLHHEYDRVVIGDFGLGDWHRNPPQAVAEIWRDLLLFHPDLCGQFKCVVFAFVDPMQSTTQLFRDRKQKINEERRARQAAKEGTSSISTRRTLSSQPAPTDMAIFESLFDEKEIERVVEQAALVNRHLLSWET</sequence>
<accession>M1VV22</accession>
<proteinExistence type="predicted"/>
<organism evidence="2 3">
    <name type="scientific">Claviceps purpurea (strain 20.1)</name>
    <name type="common">Ergot fungus</name>
    <name type="synonym">Sphacelia segetum</name>
    <dbReference type="NCBI Taxonomy" id="1111077"/>
    <lineage>
        <taxon>Eukaryota</taxon>
        <taxon>Fungi</taxon>
        <taxon>Dikarya</taxon>
        <taxon>Ascomycota</taxon>
        <taxon>Pezizomycotina</taxon>
        <taxon>Sordariomycetes</taxon>
        <taxon>Hypocreomycetidae</taxon>
        <taxon>Hypocreales</taxon>
        <taxon>Clavicipitaceae</taxon>
        <taxon>Claviceps</taxon>
    </lineage>
</organism>
<evidence type="ECO:0000313" key="2">
    <source>
        <dbReference type="EMBL" id="CCE28767.1"/>
    </source>
</evidence>
<comment type="caution">
    <text evidence="2">The sequence shown here is derived from an EMBL/GenBank/DDBJ whole genome shotgun (WGS) entry which is preliminary data.</text>
</comment>
<feature type="region of interest" description="Disordered" evidence="1">
    <location>
        <begin position="290"/>
        <end position="312"/>
    </location>
</feature>
<dbReference type="HOGENOM" id="CLU_024412_1_0_1"/>
<protein>
    <recommendedName>
        <fullName evidence="4">Microbial-type PARG catalytic domain-containing protein</fullName>
    </recommendedName>
</protein>
<dbReference type="eggNOG" id="ENOG502S1YN">
    <property type="taxonomic scope" value="Eukaryota"/>
</dbReference>
<dbReference type="AlphaFoldDB" id="M1VV22"/>
<dbReference type="EMBL" id="CAGA01000010">
    <property type="protein sequence ID" value="CCE28767.1"/>
    <property type="molecule type" value="Genomic_DNA"/>
</dbReference>
<gene>
    <name evidence="2" type="ORF">CPUR_02456</name>
</gene>
<dbReference type="InterPro" id="IPR043472">
    <property type="entry name" value="Macro_dom-like"/>
</dbReference>
<feature type="region of interest" description="Disordered" evidence="1">
    <location>
        <begin position="1"/>
        <end position="31"/>
    </location>
</feature>
<dbReference type="PANTHER" id="PTHR35596">
    <property type="entry name" value="DUF2263 DOMAIN-CONTAINING PROTEIN"/>
    <property type="match status" value="1"/>
</dbReference>
<feature type="compositionally biased region" description="Pro residues" evidence="1">
    <location>
        <begin position="21"/>
        <end position="31"/>
    </location>
</feature>
<name>M1VV22_CLAP2</name>
<dbReference type="PANTHER" id="PTHR35596:SF2">
    <property type="entry name" value="MICROBIAL-TYPE PARG CATALYTIC DOMAIN-CONTAINING PROTEIN"/>
    <property type="match status" value="1"/>
</dbReference>
<evidence type="ECO:0000256" key="1">
    <source>
        <dbReference type="SAM" id="MobiDB-lite"/>
    </source>
</evidence>
<dbReference type="VEuPathDB" id="FungiDB:CPUR_02456"/>
<dbReference type="STRING" id="1111077.M1VV22"/>
<dbReference type="Gene3D" id="3.40.220.10">
    <property type="entry name" value="Leucine Aminopeptidase, subunit E, domain 1"/>
    <property type="match status" value="1"/>
</dbReference>